<dbReference type="Pfam" id="PF01022">
    <property type="entry name" value="HTH_5"/>
    <property type="match status" value="1"/>
</dbReference>
<keyword evidence="6" id="KW-1185">Reference proteome</keyword>
<accession>A0A7J0BKY8</accession>
<dbReference type="NCBIfam" id="NF033788">
    <property type="entry name" value="HTH_metalloreg"/>
    <property type="match status" value="1"/>
</dbReference>
<dbReference type="Gene3D" id="1.10.10.10">
    <property type="entry name" value="Winged helix-like DNA-binding domain superfamily/Winged helix DNA-binding domain"/>
    <property type="match status" value="1"/>
</dbReference>
<comment type="caution">
    <text evidence="5">The sequence shown here is derived from an EMBL/GenBank/DDBJ whole genome shotgun (WGS) entry which is preliminary data.</text>
</comment>
<dbReference type="Proteomes" id="UP000503840">
    <property type="component" value="Unassembled WGS sequence"/>
</dbReference>
<evidence type="ECO:0000313" key="6">
    <source>
        <dbReference type="Proteomes" id="UP000503840"/>
    </source>
</evidence>
<dbReference type="PANTHER" id="PTHR33154:SF18">
    <property type="entry name" value="ARSENICAL RESISTANCE OPERON REPRESSOR"/>
    <property type="match status" value="1"/>
</dbReference>
<evidence type="ECO:0000259" key="4">
    <source>
        <dbReference type="PROSITE" id="PS50987"/>
    </source>
</evidence>
<feature type="domain" description="HTH arsR-type" evidence="4">
    <location>
        <begin position="1"/>
        <end position="93"/>
    </location>
</feature>
<proteinExistence type="predicted"/>
<dbReference type="SMART" id="SM00418">
    <property type="entry name" value="HTH_ARSR"/>
    <property type="match status" value="1"/>
</dbReference>
<keyword evidence="3" id="KW-0804">Transcription</keyword>
<keyword evidence="2" id="KW-0238">DNA-binding</keyword>
<evidence type="ECO:0000313" key="5">
    <source>
        <dbReference type="EMBL" id="GFM34413.1"/>
    </source>
</evidence>
<dbReference type="GO" id="GO:0003677">
    <property type="term" value="F:DNA binding"/>
    <property type="evidence" value="ECO:0007669"/>
    <property type="project" value="UniProtKB-KW"/>
</dbReference>
<dbReference type="InterPro" id="IPR051081">
    <property type="entry name" value="HTH_MetalResp_TranReg"/>
</dbReference>
<organism evidence="5 6">
    <name type="scientific">Desulfovibrio subterraneus</name>
    <dbReference type="NCBI Taxonomy" id="2718620"/>
    <lineage>
        <taxon>Bacteria</taxon>
        <taxon>Pseudomonadati</taxon>
        <taxon>Thermodesulfobacteriota</taxon>
        <taxon>Desulfovibrionia</taxon>
        <taxon>Desulfovibrionales</taxon>
        <taxon>Desulfovibrionaceae</taxon>
        <taxon>Desulfovibrio</taxon>
    </lineage>
</organism>
<evidence type="ECO:0000256" key="3">
    <source>
        <dbReference type="ARBA" id="ARBA00023163"/>
    </source>
</evidence>
<dbReference type="SUPFAM" id="SSF46785">
    <property type="entry name" value="Winged helix' DNA-binding domain"/>
    <property type="match status" value="1"/>
</dbReference>
<dbReference type="InterPro" id="IPR036388">
    <property type="entry name" value="WH-like_DNA-bd_sf"/>
</dbReference>
<dbReference type="RefSeq" id="WP_205245223.1">
    <property type="nucleotide sequence ID" value="NZ_BLVO01000013.1"/>
</dbReference>
<reference evidence="5 6" key="1">
    <citation type="submission" date="2020-05" db="EMBL/GenBank/DDBJ databases">
        <title>Draft genome sequence of Desulfovibrio sp. strain HN2T.</title>
        <authorList>
            <person name="Ueno A."/>
            <person name="Tamazawa S."/>
            <person name="Tamamura S."/>
            <person name="Murakami T."/>
            <person name="Kiyama T."/>
            <person name="Inomata H."/>
            <person name="Amano Y."/>
            <person name="Miyakawa K."/>
            <person name="Tamaki H."/>
            <person name="Naganuma T."/>
            <person name="Kaneko K."/>
        </authorList>
    </citation>
    <scope>NUCLEOTIDE SEQUENCE [LARGE SCALE GENOMIC DNA]</scope>
    <source>
        <strain evidence="5 6">HN2</strain>
    </source>
</reference>
<dbReference type="AlphaFoldDB" id="A0A7J0BKY8"/>
<dbReference type="PROSITE" id="PS50987">
    <property type="entry name" value="HTH_ARSR_2"/>
    <property type="match status" value="1"/>
</dbReference>
<dbReference type="InterPro" id="IPR036390">
    <property type="entry name" value="WH_DNA-bd_sf"/>
</dbReference>
<keyword evidence="1" id="KW-0805">Transcription regulation</keyword>
<dbReference type="PANTHER" id="PTHR33154">
    <property type="entry name" value="TRANSCRIPTIONAL REGULATOR, ARSR FAMILY"/>
    <property type="match status" value="1"/>
</dbReference>
<dbReference type="InterPro" id="IPR001845">
    <property type="entry name" value="HTH_ArsR_DNA-bd_dom"/>
</dbReference>
<dbReference type="InterPro" id="IPR011991">
    <property type="entry name" value="ArsR-like_HTH"/>
</dbReference>
<dbReference type="CDD" id="cd00090">
    <property type="entry name" value="HTH_ARSR"/>
    <property type="match status" value="1"/>
</dbReference>
<dbReference type="PRINTS" id="PR00778">
    <property type="entry name" value="HTHARSR"/>
</dbReference>
<dbReference type="GO" id="GO:0003700">
    <property type="term" value="F:DNA-binding transcription factor activity"/>
    <property type="evidence" value="ECO:0007669"/>
    <property type="project" value="InterPro"/>
</dbReference>
<name>A0A7J0BKY8_9BACT</name>
<gene>
    <name evidence="5" type="ORF">DSM101010T_27780</name>
</gene>
<sequence length="128" mass="14100">MTELDIFTRVSKAISDPGRIKILKMLEVREMCACEIVAALNLAQPTVSKHLKQLTEAGLITARREGSWMHFRLAEDTVAADSAENSPAAIRASVLGILRTHLNNDPAIRVLRLQLPELSPEKLQCSKG</sequence>
<evidence type="ECO:0000256" key="1">
    <source>
        <dbReference type="ARBA" id="ARBA00023015"/>
    </source>
</evidence>
<protein>
    <recommendedName>
        <fullName evidence="4">HTH arsR-type domain-containing protein</fullName>
    </recommendedName>
</protein>
<dbReference type="EMBL" id="BLVO01000013">
    <property type="protein sequence ID" value="GFM34413.1"/>
    <property type="molecule type" value="Genomic_DNA"/>
</dbReference>
<evidence type="ECO:0000256" key="2">
    <source>
        <dbReference type="ARBA" id="ARBA00023125"/>
    </source>
</evidence>